<dbReference type="InterPro" id="IPR051198">
    <property type="entry name" value="BchE-like"/>
</dbReference>
<feature type="domain" description="B12-binding" evidence="7">
    <location>
        <begin position="68"/>
        <end position="202"/>
    </location>
</feature>
<evidence type="ECO:0000256" key="5">
    <source>
        <dbReference type="ARBA" id="ARBA00023014"/>
    </source>
</evidence>
<dbReference type="HOGENOM" id="CLU_021572_4_2_0"/>
<sequence length="576" mass="65338">MSEHETNATNGKHIAPGDKKQGIKLVAPARADERAGEIKFVDMPREKHPRLDVLVLNPPSPDGDLFLRDIARVGRRTRDGIIWPQTALAQIGAVVQQAGYTVDVVDAIGLEMSWEEFERYMYKQKPRYMIIHATAPTLTNDMRTTFIGKAVGAITMAIGTHVTPMSRETLESYPTLDIVVRGEPEMTILDVIQTIDRQVELEHATETVPVGNPDLTSPWRKLPFPDASYLTTRGRFLGVYPQVIARALRETRGIAFRNEHGEVQINPDRPFIENLDSLPLPLHHMLPWKKYKVPIVGGPYTFVLTSRGCPAGCRYCIKHVTYQASVRHRSPQHVLEEMYMLKEMGMHHIHFEADLFTVKKEFVYDLCNAIIKDGIKLQWSCNSRVDFVDAEELALMKKAGCFMIAWGLESGSEAVLKRARKGTTVKRIEETITASRKVGIKNWGYFIIGLPGETVETIQQTIALSKRLPLDIALFHIATPYPGTPFYYEAVENGWIQMDRWEDYDMYNHTVLNYPHLSSKDLEYWAKRAAREWSLRPGPIMTFLKAASNRETLGHLWKIGTNHIRWMSGSLTGSGA</sequence>
<dbReference type="PROSITE" id="PS51332">
    <property type="entry name" value="B12_BINDING"/>
    <property type="match status" value="1"/>
</dbReference>
<dbReference type="GO" id="GO:0003824">
    <property type="term" value="F:catalytic activity"/>
    <property type="evidence" value="ECO:0007669"/>
    <property type="project" value="InterPro"/>
</dbReference>
<organism evidence="9 10">
    <name type="scientific">Roseiflexus castenholzii (strain DSM 13941 / HLO8)</name>
    <dbReference type="NCBI Taxonomy" id="383372"/>
    <lineage>
        <taxon>Bacteria</taxon>
        <taxon>Bacillati</taxon>
        <taxon>Chloroflexota</taxon>
        <taxon>Chloroflexia</taxon>
        <taxon>Chloroflexales</taxon>
        <taxon>Roseiflexineae</taxon>
        <taxon>Roseiflexaceae</taxon>
        <taxon>Roseiflexus</taxon>
    </lineage>
</organism>
<dbReference type="GO" id="GO:0046872">
    <property type="term" value="F:metal ion binding"/>
    <property type="evidence" value="ECO:0007669"/>
    <property type="project" value="UniProtKB-KW"/>
</dbReference>
<evidence type="ECO:0000256" key="1">
    <source>
        <dbReference type="ARBA" id="ARBA00001966"/>
    </source>
</evidence>
<evidence type="ECO:0000259" key="7">
    <source>
        <dbReference type="PROSITE" id="PS51332"/>
    </source>
</evidence>
<dbReference type="PROSITE" id="PS51918">
    <property type="entry name" value="RADICAL_SAM"/>
    <property type="match status" value="1"/>
</dbReference>
<evidence type="ECO:0000259" key="8">
    <source>
        <dbReference type="PROSITE" id="PS51918"/>
    </source>
</evidence>
<dbReference type="KEGG" id="rca:Rcas_0454"/>
<dbReference type="OrthoDB" id="9801424at2"/>
<name>A7NF24_ROSCS</name>
<feature type="region of interest" description="Disordered" evidence="6">
    <location>
        <begin position="1"/>
        <end position="23"/>
    </location>
</feature>
<evidence type="ECO:0000313" key="10">
    <source>
        <dbReference type="Proteomes" id="UP000000263"/>
    </source>
</evidence>
<evidence type="ECO:0000256" key="2">
    <source>
        <dbReference type="ARBA" id="ARBA00022691"/>
    </source>
</evidence>
<feature type="domain" description="Radical SAM core" evidence="8">
    <location>
        <begin position="295"/>
        <end position="515"/>
    </location>
</feature>
<dbReference type="GO" id="GO:0051539">
    <property type="term" value="F:4 iron, 4 sulfur cluster binding"/>
    <property type="evidence" value="ECO:0007669"/>
    <property type="project" value="UniProtKB-KW"/>
</dbReference>
<dbReference type="GO" id="GO:0031419">
    <property type="term" value="F:cobalamin binding"/>
    <property type="evidence" value="ECO:0007669"/>
    <property type="project" value="InterPro"/>
</dbReference>
<evidence type="ECO:0000256" key="4">
    <source>
        <dbReference type="ARBA" id="ARBA00023004"/>
    </source>
</evidence>
<dbReference type="GO" id="GO:0005829">
    <property type="term" value="C:cytosol"/>
    <property type="evidence" value="ECO:0007669"/>
    <property type="project" value="TreeGrafter"/>
</dbReference>
<evidence type="ECO:0000256" key="6">
    <source>
        <dbReference type="SAM" id="MobiDB-lite"/>
    </source>
</evidence>
<dbReference type="eggNOG" id="COG1032">
    <property type="taxonomic scope" value="Bacteria"/>
</dbReference>
<keyword evidence="10" id="KW-1185">Reference proteome</keyword>
<dbReference type="InterPro" id="IPR006158">
    <property type="entry name" value="Cobalamin-bd"/>
</dbReference>
<dbReference type="CDD" id="cd01335">
    <property type="entry name" value="Radical_SAM"/>
    <property type="match status" value="1"/>
</dbReference>
<dbReference type="AlphaFoldDB" id="A7NF24"/>
<dbReference type="EMBL" id="CP000804">
    <property type="protein sequence ID" value="ABU56585.1"/>
    <property type="molecule type" value="Genomic_DNA"/>
</dbReference>
<dbReference type="InterPro" id="IPR058240">
    <property type="entry name" value="rSAM_sf"/>
</dbReference>
<keyword evidence="4" id="KW-0408">Iron</keyword>
<dbReference type="PANTHER" id="PTHR43409">
    <property type="entry name" value="ANAEROBIC MAGNESIUM-PROTOPORPHYRIN IX MONOMETHYL ESTER CYCLASE-RELATED"/>
    <property type="match status" value="1"/>
</dbReference>
<dbReference type="Pfam" id="PF04055">
    <property type="entry name" value="Radical_SAM"/>
    <property type="match status" value="1"/>
</dbReference>
<accession>A7NF24</accession>
<dbReference type="Gene3D" id="3.40.50.280">
    <property type="entry name" value="Cobalamin-binding domain"/>
    <property type="match status" value="1"/>
</dbReference>
<evidence type="ECO:0000256" key="3">
    <source>
        <dbReference type="ARBA" id="ARBA00022723"/>
    </source>
</evidence>
<keyword evidence="5" id="KW-0411">Iron-sulfur</keyword>
<dbReference type="Proteomes" id="UP000000263">
    <property type="component" value="Chromosome"/>
</dbReference>
<keyword evidence="3" id="KW-0479">Metal-binding</keyword>
<dbReference type="InterPro" id="IPR023404">
    <property type="entry name" value="rSAM_horseshoe"/>
</dbReference>
<keyword evidence="2" id="KW-0949">S-adenosyl-L-methionine</keyword>
<dbReference type="SFLD" id="SFLDS00029">
    <property type="entry name" value="Radical_SAM"/>
    <property type="match status" value="1"/>
</dbReference>
<dbReference type="SFLD" id="SFLDG01082">
    <property type="entry name" value="B12-binding_domain_containing"/>
    <property type="match status" value="1"/>
</dbReference>
<dbReference type="InterPro" id="IPR034466">
    <property type="entry name" value="Methyltransferase_Class_B"/>
</dbReference>
<dbReference type="RefSeq" id="WP_011997988.1">
    <property type="nucleotide sequence ID" value="NC_009767.1"/>
</dbReference>
<dbReference type="InterPro" id="IPR006638">
    <property type="entry name" value="Elp3/MiaA/NifB-like_rSAM"/>
</dbReference>
<dbReference type="SMART" id="SM00729">
    <property type="entry name" value="Elp3"/>
    <property type="match status" value="1"/>
</dbReference>
<dbReference type="InterPro" id="IPR007197">
    <property type="entry name" value="rSAM"/>
</dbReference>
<protein>
    <submittedName>
        <fullName evidence="9">Radical SAM domain protein</fullName>
    </submittedName>
</protein>
<evidence type="ECO:0000313" key="9">
    <source>
        <dbReference type="EMBL" id="ABU56585.1"/>
    </source>
</evidence>
<proteinExistence type="predicted"/>
<dbReference type="Gene3D" id="3.80.30.20">
    <property type="entry name" value="tm_1862 like domain"/>
    <property type="match status" value="1"/>
</dbReference>
<dbReference type="SUPFAM" id="SSF102114">
    <property type="entry name" value="Radical SAM enzymes"/>
    <property type="match status" value="1"/>
</dbReference>
<gene>
    <name evidence="9" type="ordered locus">Rcas_0454</name>
</gene>
<reference evidence="9 10" key="1">
    <citation type="submission" date="2007-08" db="EMBL/GenBank/DDBJ databases">
        <title>Complete sequence of Roseiflexus castenholzii DSM 13941.</title>
        <authorList>
            <consortium name="US DOE Joint Genome Institute"/>
            <person name="Copeland A."/>
            <person name="Lucas S."/>
            <person name="Lapidus A."/>
            <person name="Barry K."/>
            <person name="Glavina del Rio T."/>
            <person name="Dalin E."/>
            <person name="Tice H."/>
            <person name="Pitluck S."/>
            <person name="Thompson L.S."/>
            <person name="Brettin T."/>
            <person name="Bruce D."/>
            <person name="Detter J.C."/>
            <person name="Han C."/>
            <person name="Tapia R."/>
            <person name="Schmutz J."/>
            <person name="Larimer F."/>
            <person name="Land M."/>
            <person name="Hauser L."/>
            <person name="Kyrpides N."/>
            <person name="Mikhailova N."/>
            <person name="Bryant D.A."/>
            <person name="Hanada S."/>
            <person name="Tsukatani Y."/>
            <person name="Richardson P."/>
        </authorList>
    </citation>
    <scope>NUCLEOTIDE SEQUENCE [LARGE SCALE GENOMIC DNA]</scope>
    <source>
        <strain evidence="10">DSM 13941 / HLO8</strain>
    </source>
</reference>
<dbReference type="SFLD" id="SFLDG01123">
    <property type="entry name" value="methyltransferase_(Class_B)"/>
    <property type="match status" value="1"/>
</dbReference>
<dbReference type="STRING" id="383372.Rcas_0454"/>
<dbReference type="PANTHER" id="PTHR43409:SF16">
    <property type="entry name" value="SLR0320 PROTEIN"/>
    <property type="match status" value="1"/>
</dbReference>
<comment type="cofactor">
    <cofactor evidence="1">
        <name>[4Fe-4S] cluster</name>
        <dbReference type="ChEBI" id="CHEBI:49883"/>
    </cofactor>
</comment>